<dbReference type="HOGENOM" id="CLU_001570_14_0_1"/>
<dbReference type="VEuPathDB" id="FungiDB:A1O9_05014"/>
<dbReference type="GO" id="GO:0020037">
    <property type="term" value="F:heme binding"/>
    <property type="evidence" value="ECO:0007669"/>
    <property type="project" value="InterPro"/>
</dbReference>
<evidence type="ECO:0000256" key="3">
    <source>
        <dbReference type="ARBA" id="ARBA00022723"/>
    </source>
</evidence>
<dbReference type="InterPro" id="IPR036396">
    <property type="entry name" value="Cyt_P450_sf"/>
</dbReference>
<dbReference type="GO" id="GO:0004497">
    <property type="term" value="F:monooxygenase activity"/>
    <property type="evidence" value="ECO:0007669"/>
    <property type="project" value="InterPro"/>
</dbReference>
<dbReference type="InterPro" id="IPR001128">
    <property type="entry name" value="Cyt_P450"/>
</dbReference>
<dbReference type="EMBL" id="AMGV01000003">
    <property type="protein sequence ID" value="KEF60164.1"/>
    <property type="molecule type" value="Genomic_DNA"/>
</dbReference>
<dbReference type="GeneID" id="25279941"/>
<dbReference type="GO" id="GO:0005506">
    <property type="term" value="F:iron ion binding"/>
    <property type="evidence" value="ECO:0007669"/>
    <property type="project" value="InterPro"/>
</dbReference>
<dbReference type="AlphaFoldDB" id="A0A072PJ63"/>
<evidence type="ECO:0000256" key="5">
    <source>
        <dbReference type="PIRSR" id="PIRSR602403-1"/>
    </source>
</evidence>
<dbReference type="InterPro" id="IPR050121">
    <property type="entry name" value="Cytochrome_P450_monoxygenase"/>
</dbReference>
<dbReference type="Proteomes" id="UP000027920">
    <property type="component" value="Unassembled WGS sequence"/>
</dbReference>
<dbReference type="InterPro" id="IPR002403">
    <property type="entry name" value="Cyt_P450_E_grp-IV"/>
</dbReference>
<dbReference type="GO" id="GO:0016705">
    <property type="term" value="F:oxidoreductase activity, acting on paired donors, with incorporation or reduction of molecular oxygen"/>
    <property type="evidence" value="ECO:0007669"/>
    <property type="project" value="InterPro"/>
</dbReference>
<keyword evidence="4 5" id="KW-0408">Iron</keyword>
<dbReference type="PANTHER" id="PTHR24305:SF168">
    <property type="entry name" value="P450, PUTATIVE (EUROFUNG)-RELATED"/>
    <property type="match status" value="1"/>
</dbReference>
<dbReference type="PRINTS" id="PR00385">
    <property type="entry name" value="P450"/>
</dbReference>
<evidence type="ECO:0000256" key="2">
    <source>
        <dbReference type="ARBA" id="ARBA00010617"/>
    </source>
</evidence>
<sequence>MGVLEASRLSLPVALGIAGVLWVAYFVANTYLSYRKLRHISGPWLASISPLWMFYHTCRGELYLAVESALQEYGSPVRVAPDYIVTDDPVIQRHMAAPRSPFVKGRWFKGMKFDPRLDNLLSMSDEKAHSELRAKLMPGYTGKEVPMLEQDVDARVVELLDLIRRDYVDKNEAMDFAQLAGYFTLDILTQIAFGQALGFLVKNQDLYDYHKSSAAFYPVMELSSNHPTILAILNSRIMQGAAPKPTDKIGFGAIVGVAHKAVAARFGSDAKKVPDMLGSFIDHGLTQQECEVESLLQILAGADSTATALRTTFLFVLTSPPAYAKLRAEMAAAVDQGNVSFPVIKDVEAKNLPYLQACIQEGLRMFMPLQGLAGRLSPSPDGATVNGVYIPPGTEVGISTYAMGHRRDIYGPDADTFRPERWIENDAETLKKYERVNELVFGSGRSSCLGKGIALMELGKAIFEVS</sequence>
<keyword evidence="8" id="KW-1185">Reference proteome</keyword>
<dbReference type="STRING" id="1182545.A0A072PJ63"/>
<comment type="caution">
    <text evidence="7">The sequence shown here is derived from an EMBL/GenBank/DDBJ whole genome shotgun (WGS) entry which is preliminary data.</text>
</comment>
<comment type="cofactor">
    <cofactor evidence="1 5">
        <name>heme</name>
        <dbReference type="ChEBI" id="CHEBI:30413"/>
    </cofactor>
</comment>
<dbReference type="CDD" id="cd11060">
    <property type="entry name" value="CYP57A1-like"/>
    <property type="match status" value="1"/>
</dbReference>
<evidence type="ECO:0000256" key="6">
    <source>
        <dbReference type="SAM" id="Phobius"/>
    </source>
</evidence>
<protein>
    <recommendedName>
        <fullName evidence="9">Cytochrome P450 oxidoreductase</fullName>
    </recommendedName>
</protein>
<keyword evidence="3 5" id="KW-0479">Metal-binding</keyword>
<feature type="binding site" description="axial binding residue" evidence="5">
    <location>
        <position position="448"/>
    </location>
    <ligand>
        <name>heme</name>
        <dbReference type="ChEBI" id="CHEBI:30413"/>
    </ligand>
    <ligandPart>
        <name>Fe</name>
        <dbReference type="ChEBI" id="CHEBI:18248"/>
    </ligandPart>
</feature>
<gene>
    <name evidence="7" type="ORF">A1O9_05014</name>
</gene>
<evidence type="ECO:0000256" key="4">
    <source>
        <dbReference type="ARBA" id="ARBA00023004"/>
    </source>
</evidence>
<organism evidence="7 8">
    <name type="scientific">Exophiala aquamarina CBS 119918</name>
    <dbReference type="NCBI Taxonomy" id="1182545"/>
    <lineage>
        <taxon>Eukaryota</taxon>
        <taxon>Fungi</taxon>
        <taxon>Dikarya</taxon>
        <taxon>Ascomycota</taxon>
        <taxon>Pezizomycotina</taxon>
        <taxon>Eurotiomycetes</taxon>
        <taxon>Chaetothyriomycetidae</taxon>
        <taxon>Chaetothyriales</taxon>
        <taxon>Herpotrichiellaceae</taxon>
        <taxon>Exophiala</taxon>
    </lineage>
</organism>
<dbReference type="Pfam" id="PF00067">
    <property type="entry name" value="p450"/>
    <property type="match status" value="1"/>
</dbReference>
<evidence type="ECO:0000313" key="7">
    <source>
        <dbReference type="EMBL" id="KEF60164.1"/>
    </source>
</evidence>
<dbReference type="Gene3D" id="1.10.630.10">
    <property type="entry name" value="Cytochrome P450"/>
    <property type="match status" value="1"/>
</dbReference>
<accession>A0A072PJ63</accession>
<reference evidence="7 8" key="1">
    <citation type="submission" date="2013-03" db="EMBL/GenBank/DDBJ databases">
        <title>The Genome Sequence of Exophiala aquamarina CBS 119918.</title>
        <authorList>
            <consortium name="The Broad Institute Genomics Platform"/>
            <person name="Cuomo C."/>
            <person name="de Hoog S."/>
            <person name="Gorbushina A."/>
            <person name="Walker B."/>
            <person name="Young S.K."/>
            <person name="Zeng Q."/>
            <person name="Gargeya S."/>
            <person name="Fitzgerald M."/>
            <person name="Haas B."/>
            <person name="Abouelleil A."/>
            <person name="Allen A.W."/>
            <person name="Alvarado L."/>
            <person name="Arachchi H.M."/>
            <person name="Berlin A.M."/>
            <person name="Chapman S.B."/>
            <person name="Gainer-Dewar J."/>
            <person name="Goldberg J."/>
            <person name="Griggs A."/>
            <person name="Gujja S."/>
            <person name="Hansen M."/>
            <person name="Howarth C."/>
            <person name="Imamovic A."/>
            <person name="Ireland A."/>
            <person name="Larimer J."/>
            <person name="McCowan C."/>
            <person name="Murphy C."/>
            <person name="Pearson M."/>
            <person name="Poon T.W."/>
            <person name="Priest M."/>
            <person name="Roberts A."/>
            <person name="Saif S."/>
            <person name="Shea T."/>
            <person name="Sisk P."/>
            <person name="Sykes S."/>
            <person name="Wortman J."/>
            <person name="Nusbaum C."/>
            <person name="Birren B."/>
        </authorList>
    </citation>
    <scope>NUCLEOTIDE SEQUENCE [LARGE SCALE GENOMIC DNA]</scope>
    <source>
        <strain evidence="7 8">CBS 119918</strain>
    </source>
</reference>
<dbReference type="SUPFAM" id="SSF48264">
    <property type="entry name" value="Cytochrome P450"/>
    <property type="match status" value="1"/>
</dbReference>
<evidence type="ECO:0008006" key="9">
    <source>
        <dbReference type="Google" id="ProtNLM"/>
    </source>
</evidence>
<feature type="transmembrane region" description="Helical" evidence="6">
    <location>
        <begin position="12"/>
        <end position="32"/>
    </location>
</feature>
<proteinExistence type="inferred from homology"/>
<keyword evidence="6" id="KW-0812">Transmembrane</keyword>
<keyword evidence="5" id="KW-0349">Heme</keyword>
<comment type="similarity">
    <text evidence="2">Belongs to the cytochrome P450 family.</text>
</comment>
<keyword evidence="6" id="KW-0472">Membrane</keyword>
<evidence type="ECO:0000256" key="1">
    <source>
        <dbReference type="ARBA" id="ARBA00001971"/>
    </source>
</evidence>
<dbReference type="RefSeq" id="XP_013262754.1">
    <property type="nucleotide sequence ID" value="XM_013407300.1"/>
</dbReference>
<name>A0A072PJ63_9EURO</name>
<evidence type="ECO:0000313" key="8">
    <source>
        <dbReference type="Proteomes" id="UP000027920"/>
    </source>
</evidence>
<dbReference type="PANTHER" id="PTHR24305">
    <property type="entry name" value="CYTOCHROME P450"/>
    <property type="match status" value="1"/>
</dbReference>
<dbReference type="OrthoDB" id="3934656at2759"/>
<dbReference type="PRINTS" id="PR00465">
    <property type="entry name" value="EP450IV"/>
</dbReference>
<keyword evidence="6" id="KW-1133">Transmembrane helix</keyword>